<gene>
    <name evidence="1" type="ORF">EMCG_07744</name>
</gene>
<dbReference type="VEuPathDB" id="FungiDB:EMCG_07744"/>
<accession>A0A0G2I8F1</accession>
<proteinExistence type="predicted"/>
<comment type="caution">
    <text evidence="1">The sequence shown here is derived from an EMBL/GenBank/DDBJ whole genome shotgun (WGS) entry which is preliminary data.</text>
</comment>
<reference evidence="2" key="1">
    <citation type="journal article" date="2015" name="PLoS Genet.">
        <title>The dynamic genome and transcriptome of the human fungal pathogen Blastomyces and close relative Emmonsia.</title>
        <authorList>
            <person name="Munoz J.F."/>
            <person name="Gauthier G.M."/>
            <person name="Desjardins C.A."/>
            <person name="Gallo J.E."/>
            <person name="Holder J."/>
            <person name="Sullivan T.D."/>
            <person name="Marty A.J."/>
            <person name="Carmen J.C."/>
            <person name="Chen Z."/>
            <person name="Ding L."/>
            <person name="Gujja S."/>
            <person name="Magrini V."/>
            <person name="Misas E."/>
            <person name="Mitreva M."/>
            <person name="Priest M."/>
            <person name="Saif S."/>
            <person name="Whiston E.A."/>
            <person name="Young S."/>
            <person name="Zeng Q."/>
            <person name="Goldman W.E."/>
            <person name="Mardis E.R."/>
            <person name="Taylor J.W."/>
            <person name="McEwen J.G."/>
            <person name="Clay O.K."/>
            <person name="Klein B.S."/>
            <person name="Cuomo C.A."/>
        </authorList>
    </citation>
    <scope>NUCLEOTIDE SEQUENCE [LARGE SCALE GENOMIC DNA]</scope>
    <source>
        <strain evidence="2">UAMH 3008</strain>
    </source>
</reference>
<dbReference type="EMBL" id="LCZI01000462">
    <property type="protein sequence ID" value="KKZ66520.1"/>
    <property type="molecule type" value="Genomic_DNA"/>
</dbReference>
<protein>
    <submittedName>
        <fullName evidence="1">Uncharacterized protein</fullName>
    </submittedName>
</protein>
<dbReference type="AlphaFoldDB" id="A0A0G2I8F1"/>
<sequence length="190" mass="21997">MSSSYRHYNQIRRGHRRRYNRNRYIDGFEQRQQQEASSNHSISSQSLEYYWSTAFVKNSFSGIYFFKASIESLLDAEKTICILQQHAAKCEEMIHDLDLEAPKAPDILPTLERQSDQAQAESERLGLETLVNMNLMLNRWDNITLLYQRHFDELVRTIPSSSSLWQTLGQVSSSEAMANSEIPGINLSTQ</sequence>
<evidence type="ECO:0000313" key="2">
    <source>
        <dbReference type="Proteomes" id="UP000034164"/>
    </source>
</evidence>
<dbReference type="Proteomes" id="UP000034164">
    <property type="component" value="Unassembled WGS sequence"/>
</dbReference>
<name>A0A0G2I8F1_9EURO</name>
<organism evidence="1 2">
    <name type="scientific">[Emmonsia] crescens</name>
    <dbReference type="NCBI Taxonomy" id="73230"/>
    <lineage>
        <taxon>Eukaryota</taxon>
        <taxon>Fungi</taxon>
        <taxon>Dikarya</taxon>
        <taxon>Ascomycota</taxon>
        <taxon>Pezizomycotina</taxon>
        <taxon>Eurotiomycetes</taxon>
        <taxon>Eurotiomycetidae</taxon>
        <taxon>Onygenales</taxon>
        <taxon>Ajellomycetaceae</taxon>
        <taxon>Emergomyces</taxon>
    </lineage>
</organism>
<evidence type="ECO:0000313" key="1">
    <source>
        <dbReference type="EMBL" id="KKZ66520.1"/>
    </source>
</evidence>